<proteinExistence type="predicted"/>
<feature type="chain" id="PRO_5046585500" evidence="1">
    <location>
        <begin position="22"/>
        <end position="75"/>
    </location>
</feature>
<protein>
    <submittedName>
        <fullName evidence="2">Uncharacterized protein</fullName>
    </submittedName>
</protein>
<gene>
    <name evidence="2" type="ORF">N5I32_16570</name>
</gene>
<name>A0ABT2NQB1_9RHOB</name>
<dbReference type="EMBL" id="JAOCQF010000003">
    <property type="protein sequence ID" value="MCT8331135.1"/>
    <property type="molecule type" value="Genomic_DNA"/>
</dbReference>
<dbReference type="RefSeq" id="WP_261497018.1">
    <property type="nucleotide sequence ID" value="NZ_JAOCQF010000003.1"/>
</dbReference>
<dbReference type="Proteomes" id="UP001205601">
    <property type="component" value="Unassembled WGS sequence"/>
</dbReference>
<comment type="caution">
    <text evidence="2">The sequence shown here is derived from an EMBL/GenBank/DDBJ whole genome shotgun (WGS) entry which is preliminary data.</text>
</comment>
<feature type="signal peptide" evidence="1">
    <location>
        <begin position="1"/>
        <end position="21"/>
    </location>
</feature>
<organism evidence="2 3">
    <name type="scientific">Albidovulum sediminis</name>
    <dbReference type="NCBI Taxonomy" id="3066345"/>
    <lineage>
        <taxon>Bacteria</taxon>
        <taxon>Pseudomonadati</taxon>
        <taxon>Pseudomonadota</taxon>
        <taxon>Alphaproteobacteria</taxon>
        <taxon>Rhodobacterales</taxon>
        <taxon>Paracoccaceae</taxon>
        <taxon>Albidovulum</taxon>
    </lineage>
</organism>
<evidence type="ECO:0000256" key="1">
    <source>
        <dbReference type="SAM" id="SignalP"/>
    </source>
</evidence>
<keyword evidence="3" id="KW-1185">Reference proteome</keyword>
<sequence>MKTLFTALALIASVTSASAMAADGLSATDAFAVRSIVPNADLSGLTSAQASAIKGVLHGDDREVGGQIRAILLWN</sequence>
<reference evidence="3" key="1">
    <citation type="submission" date="2023-07" db="EMBL/GenBank/DDBJ databases">
        <title>Defluviimonas sediminis sp. nov., isolated from mangrove sediment.</title>
        <authorList>
            <person name="Liu L."/>
            <person name="Li J."/>
            <person name="Huang Y."/>
            <person name="Pan J."/>
            <person name="Li M."/>
        </authorList>
    </citation>
    <scope>NUCLEOTIDE SEQUENCE [LARGE SCALE GENOMIC DNA]</scope>
    <source>
        <strain evidence="3">FT324</strain>
    </source>
</reference>
<accession>A0ABT2NQB1</accession>
<keyword evidence="1" id="KW-0732">Signal</keyword>
<evidence type="ECO:0000313" key="3">
    <source>
        <dbReference type="Proteomes" id="UP001205601"/>
    </source>
</evidence>
<evidence type="ECO:0000313" key="2">
    <source>
        <dbReference type="EMBL" id="MCT8331135.1"/>
    </source>
</evidence>